<evidence type="ECO:0000313" key="9">
    <source>
        <dbReference type="Proteomes" id="UP000190423"/>
    </source>
</evidence>
<dbReference type="GO" id="GO:0008360">
    <property type="term" value="P:regulation of cell shape"/>
    <property type="evidence" value="ECO:0007669"/>
    <property type="project" value="UniProtKB-KW"/>
</dbReference>
<dbReference type="PANTHER" id="PTHR34138:SF1">
    <property type="entry name" value="CELL SHAPE-DETERMINING PROTEIN MREC"/>
    <property type="match status" value="1"/>
</dbReference>
<evidence type="ECO:0000313" key="8">
    <source>
        <dbReference type="EMBL" id="SJZ33859.1"/>
    </source>
</evidence>
<keyword evidence="3 5" id="KW-0133">Cell shape</keyword>
<dbReference type="PANTHER" id="PTHR34138">
    <property type="entry name" value="CELL SHAPE-DETERMINING PROTEIN MREC"/>
    <property type="match status" value="1"/>
</dbReference>
<dbReference type="NCBIfam" id="TIGR00219">
    <property type="entry name" value="mreC"/>
    <property type="match status" value="1"/>
</dbReference>
<comment type="function">
    <text evidence="5">Involved in formation and maintenance of cell shape.</text>
</comment>
<sequence length="289" mass="32360">MAAKRRSSFSFKLQEFILLLLVLISGVMLAFSSGSFVINVKTVGFSVLSSVERQVHSVATGITDVFTAAHELAKLRKEYDELSKKLENYEQMQRSNAEIRKENERLKEQLDFSNSLEEKNYPAQIISRDTDNLYAFLTINKGSAAGIRKNMPVIACQNGTSGLVGKIIQVGKYTSIVMPVYNLNCTVSARIQNTRDLGLVSGNGNQNANLSMKYIRKRVLDELHYGDVVVTSGENSNYMRDLPLGTISKITIVEYNSSLDIELTPVIDFSRLENVVVVNMREINDSRKE</sequence>
<dbReference type="OrthoDB" id="9792313at2"/>
<dbReference type="GeneID" id="78316119"/>
<evidence type="ECO:0000256" key="1">
    <source>
        <dbReference type="ARBA" id="ARBA00009369"/>
    </source>
</evidence>
<dbReference type="RefSeq" id="WP_078932724.1">
    <property type="nucleotide sequence ID" value="NZ_FUWG01000005.1"/>
</dbReference>
<dbReference type="AlphaFoldDB" id="A0A1T4JUR4"/>
<accession>A0A1T4JUR4</accession>
<protein>
    <recommendedName>
        <fullName evidence="2 5">Cell shape-determining protein MreC</fullName>
    </recommendedName>
    <alternativeName>
        <fullName evidence="4 5">Cell shape protein MreC</fullName>
    </alternativeName>
</protein>
<evidence type="ECO:0000259" key="7">
    <source>
        <dbReference type="Pfam" id="PF04085"/>
    </source>
</evidence>
<dbReference type="EMBL" id="FUWG01000005">
    <property type="protein sequence ID" value="SJZ33859.1"/>
    <property type="molecule type" value="Genomic_DNA"/>
</dbReference>
<comment type="similarity">
    <text evidence="1 5">Belongs to the MreC family.</text>
</comment>
<dbReference type="Gene3D" id="2.40.10.350">
    <property type="entry name" value="Rod shape-determining protein MreC, domain 2"/>
    <property type="match status" value="1"/>
</dbReference>
<dbReference type="PIRSF" id="PIRSF038471">
    <property type="entry name" value="MreC"/>
    <property type="match status" value="1"/>
</dbReference>
<dbReference type="InterPro" id="IPR055342">
    <property type="entry name" value="MreC_beta-barrel_core"/>
</dbReference>
<feature type="domain" description="Rod shape-determining protein MreC beta-barrel core" evidence="7">
    <location>
        <begin position="125"/>
        <end position="278"/>
    </location>
</feature>
<feature type="coiled-coil region" evidence="6">
    <location>
        <begin position="65"/>
        <end position="116"/>
    </location>
</feature>
<dbReference type="Proteomes" id="UP000190423">
    <property type="component" value="Unassembled WGS sequence"/>
</dbReference>
<gene>
    <name evidence="8" type="ORF">SAMN02745149_00807</name>
</gene>
<organism evidence="8 9">
    <name type="scientific">Treponema porcinum</name>
    <dbReference type="NCBI Taxonomy" id="261392"/>
    <lineage>
        <taxon>Bacteria</taxon>
        <taxon>Pseudomonadati</taxon>
        <taxon>Spirochaetota</taxon>
        <taxon>Spirochaetia</taxon>
        <taxon>Spirochaetales</taxon>
        <taxon>Treponemataceae</taxon>
        <taxon>Treponema</taxon>
    </lineage>
</organism>
<keyword evidence="6" id="KW-0175">Coiled coil</keyword>
<evidence type="ECO:0000256" key="5">
    <source>
        <dbReference type="PIRNR" id="PIRNR038471"/>
    </source>
</evidence>
<dbReference type="GO" id="GO:0005886">
    <property type="term" value="C:plasma membrane"/>
    <property type="evidence" value="ECO:0007669"/>
    <property type="project" value="TreeGrafter"/>
</dbReference>
<dbReference type="Pfam" id="PF04085">
    <property type="entry name" value="MreC"/>
    <property type="match status" value="1"/>
</dbReference>
<reference evidence="8 9" key="1">
    <citation type="submission" date="2017-02" db="EMBL/GenBank/DDBJ databases">
        <authorList>
            <person name="Peterson S.W."/>
        </authorList>
    </citation>
    <scope>NUCLEOTIDE SEQUENCE [LARGE SCALE GENOMIC DNA]</scope>
    <source>
        <strain evidence="8 9">ATCC BAA-908</strain>
    </source>
</reference>
<evidence type="ECO:0000256" key="4">
    <source>
        <dbReference type="ARBA" id="ARBA00032089"/>
    </source>
</evidence>
<dbReference type="InterPro" id="IPR007221">
    <property type="entry name" value="MreC"/>
</dbReference>
<dbReference type="InterPro" id="IPR042177">
    <property type="entry name" value="Cell/Rod_1"/>
</dbReference>
<name>A0A1T4JUR4_TREPO</name>
<evidence type="ECO:0000256" key="2">
    <source>
        <dbReference type="ARBA" id="ARBA00013855"/>
    </source>
</evidence>
<dbReference type="STRING" id="261392.SAMN02745149_00807"/>
<dbReference type="Gene3D" id="2.40.10.340">
    <property type="entry name" value="Rod shape-determining protein MreC, domain 1"/>
    <property type="match status" value="1"/>
</dbReference>
<dbReference type="InterPro" id="IPR042175">
    <property type="entry name" value="Cell/Rod_MreC_2"/>
</dbReference>
<proteinExistence type="inferred from homology"/>
<evidence type="ECO:0000256" key="6">
    <source>
        <dbReference type="SAM" id="Coils"/>
    </source>
</evidence>
<evidence type="ECO:0000256" key="3">
    <source>
        <dbReference type="ARBA" id="ARBA00022960"/>
    </source>
</evidence>
<keyword evidence="9" id="KW-1185">Reference proteome</keyword>